<gene>
    <name evidence="1" type="ORF">NPIL_261731</name>
</gene>
<organism evidence="1 2">
    <name type="scientific">Nephila pilipes</name>
    <name type="common">Giant wood spider</name>
    <name type="synonym">Nephila maculata</name>
    <dbReference type="NCBI Taxonomy" id="299642"/>
    <lineage>
        <taxon>Eukaryota</taxon>
        <taxon>Metazoa</taxon>
        <taxon>Ecdysozoa</taxon>
        <taxon>Arthropoda</taxon>
        <taxon>Chelicerata</taxon>
        <taxon>Arachnida</taxon>
        <taxon>Araneae</taxon>
        <taxon>Araneomorphae</taxon>
        <taxon>Entelegynae</taxon>
        <taxon>Araneoidea</taxon>
        <taxon>Nephilidae</taxon>
        <taxon>Nephila</taxon>
    </lineage>
</organism>
<dbReference type="Proteomes" id="UP000887013">
    <property type="component" value="Unassembled WGS sequence"/>
</dbReference>
<name>A0A8X6QF87_NEPPI</name>
<dbReference type="EMBL" id="BMAW01031652">
    <property type="protein sequence ID" value="GFU22146.1"/>
    <property type="molecule type" value="Genomic_DNA"/>
</dbReference>
<sequence length="111" mass="12902">MVPGNNDDRTPYLVSRYVHDRGMVLRSSNEGDSRNKFDVLHGSRGAPAMELGHCQFMRSAQYGSIRTDRRRFLALLFPVRGFRLQRMDLDLTIGFMKLTRRCFQDQSAPQY</sequence>
<proteinExistence type="predicted"/>
<evidence type="ECO:0000313" key="1">
    <source>
        <dbReference type="EMBL" id="GFU22146.1"/>
    </source>
</evidence>
<keyword evidence="2" id="KW-1185">Reference proteome</keyword>
<reference evidence="1" key="1">
    <citation type="submission" date="2020-08" db="EMBL/GenBank/DDBJ databases">
        <title>Multicomponent nature underlies the extraordinary mechanical properties of spider dragline silk.</title>
        <authorList>
            <person name="Kono N."/>
            <person name="Nakamura H."/>
            <person name="Mori M."/>
            <person name="Yoshida Y."/>
            <person name="Ohtoshi R."/>
            <person name="Malay A.D."/>
            <person name="Moran D.A.P."/>
            <person name="Tomita M."/>
            <person name="Numata K."/>
            <person name="Arakawa K."/>
        </authorList>
    </citation>
    <scope>NUCLEOTIDE SEQUENCE</scope>
</reference>
<protein>
    <submittedName>
        <fullName evidence="1">Uncharacterized protein</fullName>
    </submittedName>
</protein>
<evidence type="ECO:0000313" key="2">
    <source>
        <dbReference type="Proteomes" id="UP000887013"/>
    </source>
</evidence>
<dbReference type="AlphaFoldDB" id="A0A8X6QF87"/>
<comment type="caution">
    <text evidence="1">The sequence shown here is derived from an EMBL/GenBank/DDBJ whole genome shotgun (WGS) entry which is preliminary data.</text>
</comment>
<accession>A0A8X6QF87</accession>